<dbReference type="Gene3D" id="3.30.450.20">
    <property type="entry name" value="PAS domain"/>
    <property type="match status" value="5"/>
</dbReference>
<dbReference type="InterPro" id="IPR052162">
    <property type="entry name" value="Sensor_kinase/Photoreceptor"/>
</dbReference>
<evidence type="ECO:0000256" key="5">
    <source>
        <dbReference type="ARBA" id="ARBA00022777"/>
    </source>
</evidence>
<evidence type="ECO:0000256" key="6">
    <source>
        <dbReference type="SAM" id="MobiDB-lite"/>
    </source>
</evidence>
<dbReference type="Proteomes" id="UP000199032">
    <property type="component" value="Unassembled WGS sequence"/>
</dbReference>
<dbReference type="InterPro" id="IPR000014">
    <property type="entry name" value="PAS"/>
</dbReference>
<dbReference type="SUPFAM" id="SSF55785">
    <property type="entry name" value="PYP-like sensor domain (PAS domain)"/>
    <property type="match status" value="5"/>
</dbReference>
<gene>
    <name evidence="9" type="ORF">COMA1_10958</name>
</gene>
<dbReference type="Pfam" id="PF08447">
    <property type="entry name" value="PAS_3"/>
    <property type="match status" value="2"/>
</dbReference>
<dbReference type="Gene3D" id="2.10.70.100">
    <property type="match status" value="2"/>
</dbReference>
<evidence type="ECO:0000256" key="2">
    <source>
        <dbReference type="ARBA" id="ARBA00012438"/>
    </source>
</evidence>
<dbReference type="InterPro" id="IPR000700">
    <property type="entry name" value="PAS-assoc_C"/>
</dbReference>
<evidence type="ECO:0000313" key="10">
    <source>
        <dbReference type="Proteomes" id="UP000199032"/>
    </source>
</evidence>
<dbReference type="AlphaFoldDB" id="A0A0S4L8Y5"/>
<feature type="domain" description="PAS" evidence="7">
    <location>
        <begin position="406"/>
        <end position="476"/>
    </location>
</feature>
<feature type="domain" description="PAC" evidence="8">
    <location>
        <begin position="483"/>
        <end position="533"/>
    </location>
</feature>
<keyword evidence="4" id="KW-0808">Transferase</keyword>
<evidence type="ECO:0000259" key="7">
    <source>
        <dbReference type="PROSITE" id="PS50112"/>
    </source>
</evidence>
<dbReference type="InterPro" id="IPR001610">
    <property type="entry name" value="PAC"/>
</dbReference>
<evidence type="ECO:0000313" key="9">
    <source>
        <dbReference type="EMBL" id="CUS33069.1"/>
    </source>
</evidence>
<dbReference type="OrthoDB" id="9783713at2"/>
<protein>
    <recommendedName>
        <fullName evidence="2">histidine kinase</fullName>
        <ecNumber evidence="2">2.7.13.3</ecNumber>
    </recommendedName>
</protein>
<feature type="domain" description="PAC" evidence="8">
    <location>
        <begin position="102"/>
        <end position="154"/>
    </location>
</feature>
<organism evidence="9 10">
    <name type="scientific">Candidatus Nitrospira nitrosa</name>
    <dbReference type="NCBI Taxonomy" id="1742972"/>
    <lineage>
        <taxon>Bacteria</taxon>
        <taxon>Pseudomonadati</taxon>
        <taxon>Nitrospirota</taxon>
        <taxon>Nitrospiria</taxon>
        <taxon>Nitrospirales</taxon>
        <taxon>Nitrospiraceae</taxon>
        <taxon>Nitrospira</taxon>
    </lineage>
</organism>
<feature type="compositionally biased region" description="Polar residues" evidence="6">
    <location>
        <begin position="748"/>
        <end position="757"/>
    </location>
</feature>
<dbReference type="GO" id="GO:0000155">
    <property type="term" value="F:phosphorelay sensor kinase activity"/>
    <property type="evidence" value="ECO:0007669"/>
    <property type="project" value="InterPro"/>
</dbReference>
<proteinExistence type="predicted"/>
<comment type="catalytic activity">
    <reaction evidence="1">
        <text>ATP + protein L-histidine = ADP + protein N-phospho-L-histidine.</text>
        <dbReference type="EC" id="2.7.13.3"/>
    </reaction>
</comment>
<feature type="domain" description="PAS" evidence="7">
    <location>
        <begin position="534"/>
        <end position="592"/>
    </location>
</feature>
<dbReference type="PANTHER" id="PTHR43304">
    <property type="entry name" value="PHYTOCHROME-LIKE PROTEIN CPH1"/>
    <property type="match status" value="1"/>
</dbReference>
<name>A0A0S4L8Y5_9BACT</name>
<dbReference type="STRING" id="1742972.COMA1_10958"/>
<feature type="domain" description="PAS" evidence="7">
    <location>
        <begin position="32"/>
        <end position="99"/>
    </location>
</feature>
<dbReference type="SMART" id="SM00086">
    <property type="entry name" value="PAC"/>
    <property type="match status" value="4"/>
</dbReference>
<dbReference type="PROSITE" id="PS50113">
    <property type="entry name" value="PAC"/>
    <property type="match status" value="2"/>
</dbReference>
<dbReference type="InterPro" id="IPR035965">
    <property type="entry name" value="PAS-like_dom_sf"/>
</dbReference>
<keyword evidence="10" id="KW-1185">Reference proteome</keyword>
<dbReference type="RefSeq" id="WP_090744402.1">
    <property type="nucleotide sequence ID" value="NZ_CZQA01000001.1"/>
</dbReference>
<dbReference type="GO" id="GO:0006355">
    <property type="term" value="P:regulation of DNA-templated transcription"/>
    <property type="evidence" value="ECO:0007669"/>
    <property type="project" value="InterPro"/>
</dbReference>
<dbReference type="CDD" id="cd00082">
    <property type="entry name" value="HisKA"/>
    <property type="match status" value="1"/>
</dbReference>
<sequence>MAAGLFLGMLLLLSLSLWRVLRLQCENLLKAQVIEATKCGVLVTDATLPHHPIRQVNGAFLALTGYAEHEVLGQTSMILSGPDTDRASMEKLGLALQDGWACRVSVRHYRKDGTSFWNEVMLSPIKDRVGRPTTVIWIMRDISHVRALEADRSGRPSPTLLCESVSEGMLVTTDEEVVYVNMAGLRILGASSEGQVIGHGFLDLVHRDFQETVREHLVRTSSPESECHWETRVLHRDGRTVAVEMSATPIVWEGQESLLICFSDRVHAGRRGDDVSQGLHDLRRSESITDMNNWAWDVAHGTELWSAEQYRILGYEPGSVPPTYDTFKKALHPEDRDRVLALFEETFTSDRPYDIDCRIIQPSGVVRFVRCRGVLMRGLPDQPIRMSGTIDDITDYKLMATLAEERVLQLKVVLDASTTGMVLVSREGTISLANGKIEQMFGYVYGELVGRPVDSLFQTADRAQYARESREVLSASRACLSRTGVELSTLRKDGSGFRSEIGLYPIALSSGPSLLVTIVDITAPRQADRTFRDDQMRLDLAVQAGQVGIFEYDYQGGTVWWSPILRAIHGIGMEEPASLERYLQLVHPSDREMTNVMARSVNTPHEDRIFEVTYRIIRPDGATRTISLCYQTWFDREHAPARPRQTVGMLVDITDRKAFLTRTPPLSTMESPRTIPRSVFHEFNNSLTAVLGFSELALSLIPTDSKAHRHLQQVIAAGRNARELAQTIRRASDHAASSPESILPPQPGSDSSASQTEVPDVVGPHR</sequence>
<dbReference type="EC" id="2.7.13.3" evidence="2"/>
<evidence type="ECO:0000256" key="4">
    <source>
        <dbReference type="ARBA" id="ARBA00022679"/>
    </source>
</evidence>
<dbReference type="PANTHER" id="PTHR43304:SF1">
    <property type="entry name" value="PAC DOMAIN-CONTAINING PROTEIN"/>
    <property type="match status" value="1"/>
</dbReference>
<dbReference type="InterPro" id="IPR003661">
    <property type="entry name" value="HisK_dim/P_dom"/>
</dbReference>
<dbReference type="EMBL" id="CZQA01000001">
    <property type="protein sequence ID" value="CUS33069.1"/>
    <property type="molecule type" value="Genomic_DNA"/>
</dbReference>
<dbReference type="PROSITE" id="PS50112">
    <property type="entry name" value="PAS"/>
    <property type="match status" value="3"/>
</dbReference>
<dbReference type="Pfam" id="PF13426">
    <property type="entry name" value="PAS_9"/>
    <property type="match status" value="2"/>
</dbReference>
<dbReference type="InterPro" id="IPR013655">
    <property type="entry name" value="PAS_fold_3"/>
</dbReference>
<evidence type="ECO:0000259" key="8">
    <source>
        <dbReference type="PROSITE" id="PS50113"/>
    </source>
</evidence>
<evidence type="ECO:0000256" key="1">
    <source>
        <dbReference type="ARBA" id="ARBA00000085"/>
    </source>
</evidence>
<evidence type="ECO:0000256" key="3">
    <source>
        <dbReference type="ARBA" id="ARBA00022553"/>
    </source>
</evidence>
<keyword evidence="5" id="KW-0418">Kinase</keyword>
<dbReference type="SMART" id="SM00091">
    <property type="entry name" value="PAS"/>
    <property type="match status" value="5"/>
</dbReference>
<keyword evidence="3" id="KW-0597">Phosphoprotein</keyword>
<dbReference type="CDD" id="cd00130">
    <property type="entry name" value="PAS"/>
    <property type="match status" value="5"/>
</dbReference>
<dbReference type="NCBIfam" id="TIGR00229">
    <property type="entry name" value="sensory_box"/>
    <property type="match status" value="3"/>
</dbReference>
<feature type="region of interest" description="Disordered" evidence="6">
    <location>
        <begin position="729"/>
        <end position="766"/>
    </location>
</feature>
<dbReference type="InterPro" id="IPR013767">
    <property type="entry name" value="PAS_fold"/>
</dbReference>
<accession>A0A0S4L8Y5</accession>
<reference evidence="9 10" key="1">
    <citation type="submission" date="2015-10" db="EMBL/GenBank/DDBJ databases">
        <authorList>
            <person name="Gilbert D.G."/>
        </authorList>
    </citation>
    <scope>NUCLEOTIDE SEQUENCE [LARGE SCALE GENOMIC DNA]</scope>
    <source>
        <strain evidence="9">COMA1</strain>
    </source>
</reference>
<dbReference type="Pfam" id="PF00989">
    <property type="entry name" value="PAS"/>
    <property type="match status" value="1"/>
</dbReference>